<gene>
    <name evidence="1" type="ORF">S03H2_30214</name>
</gene>
<reference evidence="1" key="1">
    <citation type="journal article" date="2014" name="Front. Microbiol.">
        <title>High frequency of phylogenetically diverse reductive dehalogenase-homologous genes in deep subseafloor sedimentary metagenomes.</title>
        <authorList>
            <person name="Kawai M."/>
            <person name="Futagami T."/>
            <person name="Toyoda A."/>
            <person name="Takaki Y."/>
            <person name="Nishi S."/>
            <person name="Hori S."/>
            <person name="Arai W."/>
            <person name="Tsubouchi T."/>
            <person name="Morono Y."/>
            <person name="Uchiyama I."/>
            <person name="Ito T."/>
            <person name="Fujiyama A."/>
            <person name="Inagaki F."/>
            <person name="Takami H."/>
        </authorList>
    </citation>
    <scope>NUCLEOTIDE SEQUENCE</scope>
    <source>
        <strain evidence="1">Expedition CK06-06</strain>
    </source>
</reference>
<evidence type="ECO:0000313" key="1">
    <source>
        <dbReference type="EMBL" id="GAH54496.1"/>
    </source>
</evidence>
<comment type="caution">
    <text evidence="1">The sequence shown here is derived from an EMBL/GenBank/DDBJ whole genome shotgun (WGS) entry which is preliminary data.</text>
</comment>
<name>X1G9D0_9ZZZZ</name>
<proteinExistence type="predicted"/>
<dbReference type="EMBL" id="BARU01018270">
    <property type="protein sequence ID" value="GAH54496.1"/>
    <property type="molecule type" value="Genomic_DNA"/>
</dbReference>
<dbReference type="AlphaFoldDB" id="X1G9D0"/>
<dbReference type="Gene3D" id="1.20.5.1070">
    <property type="entry name" value="Head and neck region of the ectodomain of NDV fusion glycoprotein"/>
    <property type="match status" value="1"/>
</dbReference>
<organism evidence="1">
    <name type="scientific">marine sediment metagenome</name>
    <dbReference type="NCBI Taxonomy" id="412755"/>
    <lineage>
        <taxon>unclassified sequences</taxon>
        <taxon>metagenomes</taxon>
        <taxon>ecological metagenomes</taxon>
    </lineage>
</organism>
<sequence length="71" mass="8382">MYFEGASTKFNENFNLFGSDPGTQTEKYNLYAGLTDLAEGLKKIRNKLNNIDQRTQYIENRIRYIEKKIKK</sequence>
<protein>
    <submittedName>
        <fullName evidence="1">Uncharacterized protein</fullName>
    </submittedName>
</protein>
<accession>X1G9D0</accession>